<dbReference type="SUPFAM" id="SSF74653">
    <property type="entry name" value="TolA/TonB C-terminal domain"/>
    <property type="match status" value="1"/>
</dbReference>
<keyword evidence="1" id="KW-0732">Signal</keyword>
<feature type="chain" id="PRO_5015559633" evidence="1">
    <location>
        <begin position="20"/>
        <end position="315"/>
    </location>
</feature>
<evidence type="ECO:0000256" key="1">
    <source>
        <dbReference type="SAM" id="SignalP"/>
    </source>
</evidence>
<comment type="caution">
    <text evidence="3">The sequence shown here is derived from an EMBL/GenBank/DDBJ whole genome shotgun (WGS) entry which is preliminary data.</text>
</comment>
<feature type="domain" description="TonB C-terminal" evidence="2">
    <location>
        <begin position="246"/>
        <end position="309"/>
    </location>
</feature>
<protein>
    <submittedName>
        <fullName evidence="3">Energy transducer TonB</fullName>
    </submittedName>
</protein>
<dbReference type="Gene3D" id="2.20.110.10">
    <property type="entry name" value="Histone H3 K4-specific methyltransferase SET7/9 N-terminal domain"/>
    <property type="match status" value="1"/>
</dbReference>
<name>A0A2S5AFY0_9FLAO</name>
<dbReference type="SUPFAM" id="SSF82185">
    <property type="entry name" value="Histone H3 K4-specific methyltransferase SET7/9 N-terminal domain"/>
    <property type="match status" value="1"/>
</dbReference>
<evidence type="ECO:0000313" key="3">
    <source>
        <dbReference type="EMBL" id="POY41464.1"/>
    </source>
</evidence>
<dbReference type="InterPro" id="IPR037682">
    <property type="entry name" value="TonB_C"/>
</dbReference>
<dbReference type="AlphaFoldDB" id="A0A2S5AFY0"/>
<keyword evidence="4" id="KW-1185">Reference proteome</keyword>
<gene>
    <name evidence="3" type="ORF">C3L50_02845</name>
</gene>
<organism evidence="3 4">
    <name type="scientific">Flavobacterium alvei</name>
    <dbReference type="NCBI Taxonomy" id="2080416"/>
    <lineage>
        <taxon>Bacteria</taxon>
        <taxon>Pseudomonadati</taxon>
        <taxon>Bacteroidota</taxon>
        <taxon>Flavobacteriia</taxon>
        <taxon>Flavobacteriales</taxon>
        <taxon>Flavobacteriaceae</taxon>
        <taxon>Flavobacterium</taxon>
    </lineage>
</organism>
<dbReference type="GO" id="GO:0055085">
    <property type="term" value="P:transmembrane transport"/>
    <property type="evidence" value="ECO:0007669"/>
    <property type="project" value="InterPro"/>
</dbReference>
<evidence type="ECO:0000259" key="2">
    <source>
        <dbReference type="Pfam" id="PF03544"/>
    </source>
</evidence>
<dbReference type="Proteomes" id="UP000237310">
    <property type="component" value="Unassembled WGS sequence"/>
</dbReference>
<reference evidence="3 4" key="1">
    <citation type="submission" date="2018-01" db="EMBL/GenBank/DDBJ databases">
        <authorList>
            <person name="Gaut B.S."/>
            <person name="Morton B.R."/>
            <person name="Clegg M.T."/>
            <person name="Duvall M.R."/>
        </authorList>
    </citation>
    <scope>NUCLEOTIDE SEQUENCE [LARGE SCALE GENOMIC DNA]</scope>
    <source>
        <strain evidence="3 4">HR-AY</strain>
    </source>
</reference>
<sequence length="315" mass="36122">MKGLFISLLFLLVPKVCFSQSASIDRKVYLDSTWSETTSENYKYYRIVKDYYSEKDLYVINDYYKSGVLQMEGTSKTKDGNSKEGEFTFYYENGYKKAVTHYVKSSPNGKCAEWYENGNKKLEGEYIEDEKTFFGTLKVVQFWNSKNEQTVIDGNGDYEEVSEFFFASGKVKEGYKDGLWQGSDQKMGYTFSENYENQKLISGVSVDSDKVSRNYKVVEIRPVPKKGYEDFYKHVSKKFKIPNMPKGVGGKIFLKFIVDKEGQIINPEIIKGIGYGADEEALRVVSSYTNFAPGEIRGIKVRCTFSLPIAIQPME</sequence>
<evidence type="ECO:0000313" key="4">
    <source>
        <dbReference type="Proteomes" id="UP000237310"/>
    </source>
</evidence>
<dbReference type="Gene3D" id="3.30.1150.10">
    <property type="match status" value="1"/>
</dbReference>
<dbReference type="Pfam" id="PF03544">
    <property type="entry name" value="TonB_C"/>
    <property type="match status" value="1"/>
</dbReference>
<proteinExistence type="predicted"/>
<dbReference type="RefSeq" id="WP_103804602.1">
    <property type="nucleotide sequence ID" value="NZ_PQVG01000001.1"/>
</dbReference>
<dbReference type="EMBL" id="PQVG01000001">
    <property type="protein sequence ID" value="POY41464.1"/>
    <property type="molecule type" value="Genomic_DNA"/>
</dbReference>
<dbReference type="OrthoDB" id="649093at2"/>
<feature type="signal peptide" evidence="1">
    <location>
        <begin position="1"/>
        <end position="19"/>
    </location>
</feature>
<accession>A0A2S5AFY0</accession>